<evidence type="ECO:0000313" key="6">
    <source>
        <dbReference type="EMBL" id="UGS36039.1"/>
    </source>
</evidence>
<dbReference type="Proteomes" id="UP001162834">
    <property type="component" value="Chromosome"/>
</dbReference>
<gene>
    <name evidence="6" type="ORF">DSM104329_02436</name>
</gene>
<dbReference type="PANTHER" id="PTHR46847:SF1">
    <property type="entry name" value="D-ALLOSE-BINDING PERIPLASMIC PROTEIN-RELATED"/>
    <property type="match status" value="1"/>
</dbReference>
<sequence length="350" mass="36071">MSKWVTLPASAMVVAALAGCGSSGSDGTSTTGRTTASTATGNGEKIAYASPVAAQPGQQEIAGGIEAAAQELGWTATVMDANLSADKQVANIDTAITQGTAAIASWTLDPGAAAGAYTRALSQGIPIIGMNSEGEGVTATVWWEYIRCEPGGPWDQTAELIADMRPGARVVQMSGPPAPSVIAETKCFAAAAKEHGLDVVETANNTADTAESALRMTQDLLTKHPKIDAIWAYNDQSALGVSAALVSAGQTVATVTKNDGVIVTGTNGDADAIDAIREERLTGTWDPNNFATGLAAVKQMQTALQRGAHGTYPPLTVKATFWTDENIDEYKPSDERGYALDDLPLVDGAG</sequence>
<evidence type="ECO:0000256" key="2">
    <source>
        <dbReference type="ARBA" id="ARBA00007639"/>
    </source>
</evidence>
<reference evidence="6" key="1">
    <citation type="journal article" date="2022" name="Int. J. Syst. Evol. Microbiol.">
        <title>Pseudomonas aegrilactucae sp. nov. and Pseudomonas morbosilactucae sp. nov., pathogens causing bacterial rot of lettuce in Japan.</title>
        <authorList>
            <person name="Sawada H."/>
            <person name="Fujikawa T."/>
            <person name="Satou M."/>
        </authorList>
    </citation>
    <scope>NUCLEOTIDE SEQUENCE</scope>
    <source>
        <strain evidence="6">0166_1</strain>
    </source>
</reference>
<evidence type="ECO:0000313" key="7">
    <source>
        <dbReference type="Proteomes" id="UP001162834"/>
    </source>
</evidence>
<feature type="domain" description="Periplasmic binding protein" evidence="5">
    <location>
        <begin position="46"/>
        <end position="305"/>
    </location>
</feature>
<evidence type="ECO:0000256" key="3">
    <source>
        <dbReference type="ARBA" id="ARBA00022729"/>
    </source>
</evidence>
<keyword evidence="3 4" id="KW-0732">Signal</keyword>
<dbReference type="SUPFAM" id="SSF53822">
    <property type="entry name" value="Periplasmic binding protein-like I"/>
    <property type="match status" value="1"/>
</dbReference>
<dbReference type="InterPro" id="IPR025997">
    <property type="entry name" value="SBP_2_dom"/>
</dbReference>
<dbReference type="AlphaFoldDB" id="A0A9E6XX10"/>
<evidence type="ECO:0000259" key="5">
    <source>
        <dbReference type="Pfam" id="PF13407"/>
    </source>
</evidence>
<dbReference type="PROSITE" id="PS51257">
    <property type="entry name" value="PROKAR_LIPOPROTEIN"/>
    <property type="match status" value="1"/>
</dbReference>
<dbReference type="Pfam" id="PF13407">
    <property type="entry name" value="Peripla_BP_4"/>
    <property type="match status" value="1"/>
</dbReference>
<dbReference type="KEGG" id="sbae:DSM104329_02436"/>
<dbReference type="PANTHER" id="PTHR46847">
    <property type="entry name" value="D-ALLOSE-BINDING PERIPLASMIC PROTEIN-RELATED"/>
    <property type="match status" value="1"/>
</dbReference>
<dbReference type="RefSeq" id="WP_259315720.1">
    <property type="nucleotide sequence ID" value="NZ_CP087164.1"/>
</dbReference>
<feature type="signal peptide" evidence="4">
    <location>
        <begin position="1"/>
        <end position="18"/>
    </location>
</feature>
<dbReference type="EMBL" id="CP087164">
    <property type="protein sequence ID" value="UGS36039.1"/>
    <property type="molecule type" value="Genomic_DNA"/>
</dbReference>
<proteinExistence type="inferred from homology"/>
<name>A0A9E6XX10_9ACTN</name>
<protein>
    <recommendedName>
        <fullName evidence="5">Periplasmic binding protein domain-containing protein</fullName>
    </recommendedName>
</protein>
<dbReference type="CDD" id="cd01536">
    <property type="entry name" value="PBP1_ABC_sugar_binding-like"/>
    <property type="match status" value="1"/>
</dbReference>
<dbReference type="InterPro" id="IPR028082">
    <property type="entry name" value="Peripla_BP_I"/>
</dbReference>
<dbReference type="GO" id="GO:0030246">
    <property type="term" value="F:carbohydrate binding"/>
    <property type="evidence" value="ECO:0007669"/>
    <property type="project" value="UniProtKB-ARBA"/>
</dbReference>
<evidence type="ECO:0000256" key="1">
    <source>
        <dbReference type="ARBA" id="ARBA00004196"/>
    </source>
</evidence>
<dbReference type="Gene3D" id="3.40.50.2300">
    <property type="match status" value="2"/>
</dbReference>
<evidence type="ECO:0000256" key="4">
    <source>
        <dbReference type="SAM" id="SignalP"/>
    </source>
</evidence>
<comment type="subcellular location">
    <subcellularLocation>
        <location evidence="1">Cell envelope</location>
    </subcellularLocation>
</comment>
<organism evidence="6 7">
    <name type="scientific">Capillimicrobium parvum</name>
    <dbReference type="NCBI Taxonomy" id="2884022"/>
    <lineage>
        <taxon>Bacteria</taxon>
        <taxon>Bacillati</taxon>
        <taxon>Actinomycetota</taxon>
        <taxon>Thermoleophilia</taxon>
        <taxon>Solirubrobacterales</taxon>
        <taxon>Capillimicrobiaceae</taxon>
        <taxon>Capillimicrobium</taxon>
    </lineage>
</organism>
<keyword evidence="7" id="KW-1185">Reference proteome</keyword>
<feature type="chain" id="PRO_5039294209" description="Periplasmic binding protein domain-containing protein" evidence="4">
    <location>
        <begin position="19"/>
        <end position="350"/>
    </location>
</feature>
<dbReference type="GO" id="GO:0030313">
    <property type="term" value="C:cell envelope"/>
    <property type="evidence" value="ECO:0007669"/>
    <property type="project" value="UniProtKB-SubCell"/>
</dbReference>
<accession>A0A9E6XX10</accession>
<comment type="similarity">
    <text evidence="2">Belongs to the bacterial solute-binding protein 2 family.</text>
</comment>